<evidence type="ECO:0000256" key="3">
    <source>
        <dbReference type="ARBA" id="ARBA00022723"/>
    </source>
</evidence>
<comment type="similarity">
    <text evidence="1">Belongs to the peptidase M20A family.</text>
</comment>
<sequence length="483" mass="53491">MLIVFIILAVIAAFAAILLVNAARVKPTPARHALPPTAARGSDAAVERFREMLRIPTVWDRENPHADHEPFDRFVPRMRELYPRVFGQLELEMVNTYGILLAWKGTDPELAPVVLMAHHDVVSADPAGWTHDPFAADIEDGRIWARGSVDNKALLACLYESTEMLLSEGHVPKRTIFLWSSNCEEDNGDTTPLVVELFKERGIHPALVLDEGGAVIDNAPLGVENEFAIVGLSEKGILNAFITVEADGGHASTPSPNDSTARLVAGLNRIRTNPHPFRMSSVLDAMLRELAAYAGFGYRLVFGNLWLFRPLVVRMLKNDPETAAMLHTTTAITELEGAPAANIIPRRANATVNMRIDPRDTPEAALARVREAFEGDVAIRTRDGIAPSPISPGPGDAAYEYIRDIVHAAYPDAGMAPYIQVSSSDARHFHRAFPRVYRFAGILFRGDQRTRIHGQDENLDVESFKRGVGFYYEFIRNLDRFGE</sequence>
<dbReference type="InterPro" id="IPR002933">
    <property type="entry name" value="Peptidase_M20"/>
</dbReference>
<comment type="caution">
    <text evidence="7">The sequence shown here is derived from an EMBL/GenBank/DDBJ whole genome shotgun (WGS) entry which is preliminary data.</text>
</comment>
<dbReference type="PANTHER" id="PTHR45962">
    <property type="entry name" value="N-FATTY-ACYL-AMINO ACID SYNTHASE/HYDROLASE PM20D1"/>
    <property type="match status" value="1"/>
</dbReference>
<evidence type="ECO:0000256" key="4">
    <source>
        <dbReference type="ARBA" id="ARBA00022801"/>
    </source>
</evidence>
<accession>D0WHW1</accession>
<dbReference type="GO" id="GO:0008233">
    <property type="term" value="F:peptidase activity"/>
    <property type="evidence" value="ECO:0007669"/>
    <property type="project" value="UniProtKB-KW"/>
</dbReference>
<gene>
    <name evidence="7" type="ORF">HMPREF0762_01433</name>
</gene>
<dbReference type="Gene3D" id="3.30.70.360">
    <property type="match status" value="1"/>
</dbReference>
<dbReference type="eggNOG" id="COG0624">
    <property type="taxonomic scope" value="Bacteria"/>
</dbReference>
<dbReference type="GO" id="GO:0046872">
    <property type="term" value="F:metal ion binding"/>
    <property type="evidence" value="ECO:0007669"/>
    <property type="project" value="UniProtKB-KW"/>
</dbReference>
<dbReference type="GeneID" id="85008421"/>
<keyword evidence="4" id="KW-0378">Hydrolase</keyword>
<evidence type="ECO:0000256" key="1">
    <source>
        <dbReference type="ARBA" id="ARBA00006247"/>
    </source>
</evidence>
<dbReference type="PANTHER" id="PTHR45962:SF1">
    <property type="entry name" value="N-FATTY-ACYL-AMINO ACID SYNTHASE_HYDROLASE PM20D1"/>
    <property type="match status" value="1"/>
</dbReference>
<dbReference type="EMBL" id="ACUX02000014">
    <property type="protein sequence ID" value="EEZ60908.1"/>
    <property type="molecule type" value="Genomic_DNA"/>
</dbReference>
<dbReference type="STRING" id="649764.HMPREF0762_01433"/>
<reference evidence="7" key="1">
    <citation type="submission" date="2009-10" db="EMBL/GenBank/DDBJ databases">
        <authorList>
            <person name="Weinstock G."/>
            <person name="Sodergren E."/>
            <person name="Clifton S."/>
            <person name="Fulton L."/>
            <person name="Fulton B."/>
            <person name="Courtney L."/>
            <person name="Fronick C."/>
            <person name="Harrison M."/>
            <person name="Strong C."/>
            <person name="Farmer C."/>
            <person name="Delahaunty K."/>
            <person name="Markovic C."/>
            <person name="Hall O."/>
            <person name="Minx P."/>
            <person name="Tomlinson C."/>
            <person name="Mitreva M."/>
            <person name="Nelson J."/>
            <person name="Hou S."/>
            <person name="Wollam A."/>
            <person name="Pepin K.H."/>
            <person name="Johnson M."/>
            <person name="Bhonagiri V."/>
            <person name="Nash W.E."/>
            <person name="Warren W."/>
            <person name="Chinwalla A."/>
            <person name="Mardis E.R."/>
            <person name="Wilson R.K."/>
        </authorList>
    </citation>
    <scope>NUCLEOTIDE SEQUENCE [LARGE SCALE GENOMIC DNA]</scope>
    <source>
        <strain evidence="7">ATCC 700122</strain>
    </source>
</reference>
<evidence type="ECO:0000256" key="5">
    <source>
        <dbReference type="ARBA" id="ARBA00022833"/>
    </source>
</evidence>
<keyword evidence="8" id="KW-1185">Reference proteome</keyword>
<dbReference type="Gene3D" id="3.40.630.10">
    <property type="entry name" value="Zn peptidases"/>
    <property type="match status" value="1"/>
</dbReference>
<organism evidence="7 8">
    <name type="scientific">Slackia exigua (strain ATCC 700122 / DSM 15923 / CIP 105133 / JCM 11022 / KCTC 5966 / S-7)</name>
    <dbReference type="NCBI Taxonomy" id="649764"/>
    <lineage>
        <taxon>Bacteria</taxon>
        <taxon>Bacillati</taxon>
        <taxon>Actinomycetota</taxon>
        <taxon>Coriobacteriia</taxon>
        <taxon>Eggerthellales</taxon>
        <taxon>Eggerthellaceae</taxon>
        <taxon>Slackia</taxon>
    </lineage>
</organism>
<dbReference type="HOGENOM" id="CLU_021802_11_1_11"/>
<evidence type="ECO:0000256" key="2">
    <source>
        <dbReference type="ARBA" id="ARBA00022670"/>
    </source>
</evidence>
<dbReference type="Pfam" id="PF07687">
    <property type="entry name" value="M20_dimer"/>
    <property type="match status" value="1"/>
</dbReference>
<dbReference type="InterPro" id="IPR047177">
    <property type="entry name" value="Pept_M20A"/>
</dbReference>
<feature type="domain" description="Peptidase M20 dimerisation" evidence="6">
    <location>
        <begin position="233"/>
        <end position="374"/>
    </location>
</feature>
<dbReference type="InterPro" id="IPR011650">
    <property type="entry name" value="Peptidase_M20_dimer"/>
</dbReference>
<dbReference type="Gene3D" id="1.10.150.900">
    <property type="match status" value="1"/>
</dbReference>
<dbReference type="SUPFAM" id="SSF53187">
    <property type="entry name" value="Zn-dependent exopeptidases"/>
    <property type="match status" value="1"/>
</dbReference>
<evidence type="ECO:0000259" key="6">
    <source>
        <dbReference type="Pfam" id="PF07687"/>
    </source>
</evidence>
<keyword evidence="3" id="KW-0479">Metal-binding</keyword>
<dbReference type="Pfam" id="PF01546">
    <property type="entry name" value="Peptidase_M20"/>
    <property type="match status" value="1"/>
</dbReference>
<dbReference type="SUPFAM" id="SSF55031">
    <property type="entry name" value="Bacterial exopeptidase dimerisation domain"/>
    <property type="match status" value="1"/>
</dbReference>
<keyword evidence="2" id="KW-0645">Protease</keyword>
<keyword evidence="5" id="KW-0862">Zinc</keyword>
<protein>
    <submittedName>
        <fullName evidence="7">Peptidase dimerization domain protein</fullName>
    </submittedName>
</protein>
<evidence type="ECO:0000313" key="7">
    <source>
        <dbReference type="EMBL" id="EEZ60908.1"/>
    </source>
</evidence>
<dbReference type="GO" id="GO:0006508">
    <property type="term" value="P:proteolysis"/>
    <property type="evidence" value="ECO:0007669"/>
    <property type="project" value="UniProtKB-KW"/>
</dbReference>
<proteinExistence type="inferred from homology"/>
<dbReference type="InterPro" id="IPR036264">
    <property type="entry name" value="Bact_exopeptidase_dim_dom"/>
</dbReference>
<evidence type="ECO:0000313" key="8">
    <source>
        <dbReference type="Proteomes" id="UP000006001"/>
    </source>
</evidence>
<dbReference type="Proteomes" id="UP000006001">
    <property type="component" value="Unassembled WGS sequence"/>
</dbReference>
<dbReference type="OrthoDB" id="3665926at2"/>
<dbReference type="RefSeq" id="WP_006362692.1">
    <property type="nucleotide sequence ID" value="NZ_GG700631.1"/>
</dbReference>
<name>D0WHW1_SLAES</name>
<dbReference type="AlphaFoldDB" id="D0WHW1"/>